<evidence type="ECO:0000256" key="1">
    <source>
        <dbReference type="ARBA" id="ARBA00004571"/>
    </source>
</evidence>
<comment type="similarity">
    <text evidence="8 9">Belongs to the TonB-dependent receptor family.</text>
</comment>
<feature type="compositionally biased region" description="Basic and acidic residues" evidence="10">
    <location>
        <begin position="279"/>
        <end position="300"/>
    </location>
</feature>
<evidence type="ECO:0000259" key="11">
    <source>
        <dbReference type="Pfam" id="PF00593"/>
    </source>
</evidence>
<keyword evidence="7 8" id="KW-0998">Cell outer membrane</keyword>
<evidence type="ECO:0000256" key="2">
    <source>
        <dbReference type="ARBA" id="ARBA00022448"/>
    </source>
</evidence>
<dbReference type="GO" id="GO:0015344">
    <property type="term" value="F:siderophore uptake transmembrane transporter activity"/>
    <property type="evidence" value="ECO:0007669"/>
    <property type="project" value="TreeGrafter"/>
</dbReference>
<keyword evidence="2 8" id="KW-0813">Transport</keyword>
<keyword evidence="5 9" id="KW-0798">TonB box</keyword>
<evidence type="ECO:0000256" key="4">
    <source>
        <dbReference type="ARBA" id="ARBA00022692"/>
    </source>
</evidence>
<evidence type="ECO:0000313" key="13">
    <source>
        <dbReference type="EMBL" id="EIT71775.1"/>
    </source>
</evidence>
<organism evidence="13 14">
    <name type="scientific">Hydrocarboniphaga effusa AP103</name>
    <dbReference type="NCBI Taxonomy" id="1172194"/>
    <lineage>
        <taxon>Bacteria</taxon>
        <taxon>Pseudomonadati</taxon>
        <taxon>Pseudomonadota</taxon>
        <taxon>Gammaproteobacteria</taxon>
        <taxon>Nevskiales</taxon>
        <taxon>Nevskiaceae</taxon>
        <taxon>Hydrocarboniphaga</taxon>
    </lineage>
</organism>
<dbReference type="PROSITE" id="PS52016">
    <property type="entry name" value="TONB_DEPENDENT_REC_3"/>
    <property type="match status" value="1"/>
</dbReference>
<keyword evidence="4 8" id="KW-0812">Transmembrane</keyword>
<evidence type="ECO:0000256" key="9">
    <source>
        <dbReference type="RuleBase" id="RU003357"/>
    </source>
</evidence>
<keyword evidence="14" id="KW-1185">Reference proteome</keyword>
<dbReference type="InterPro" id="IPR012910">
    <property type="entry name" value="Plug_dom"/>
</dbReference>
<feature type="region of interest" description="Disordered" evidence="10">
    <location>
        <begin position="274"/>
        <end position="300"/>
    </location>
</feature>
<dbReference type="GO" id="GO:0009279">
    <property type="term" value="C:cell outer membrane"/>
    <property type="evidence" value="ECO:0007669"/>
    <property type="project" value="UniProtKB-SubCell"/>
</dbReference>
<feature type="domain" description="TonB-dependent receptor-like beta-barrel" evidence="11">
    <location>
        <begin position="276"/>
        <end position="690"/>
    </location>
</feature>
<dbReference type="InterPro" id="IPR000531">
    <property type="entry name" value="Beta-barrel_TonB"/>
</dbReference>
<dbReference type="Pfam" id="PF00593">
    <property type="entry name" value="TonB_dep_Rec_b-barrel"/>
    <property type="match status" value="1"/>
</dbReference>
<comment type="subcellular location">
    <subcellularLocation>
        <location evidence="1 8">Cell outer membrane</location>
        <topology evidence="1 8">Multi-pass membrane protein</topology>
    </subcellularLocation>
</comment>
<name>I8TCS1_9GAMM</name>
<evidence type="ECO:0000256" key="7">
    <source>
        <dbReference type="ARBA" id="ARBA00023237"/>
    </source>
</evidence>
<dbReference type="PANTHER" id="PTHR30069:SF40">
    <property type="entry name" value="TONB-DEPENDENT RECEPTOR NMB0964-RELATED"/>
    <property type="match status" value="1"/>
</dbReference>
<reference evidence="13 14" key="1">
    <citation type="journal article" date="2012" name="J. Bacteriol.">
        <title>Genome Sequence of n-Alkane-Degrading Hydrocarboniphaga effusa Strain AP103T (ATCC BAA-332T).</title>
        <authorList>
            <person name="Chang H.K."/>
            <person name="Zylstra G.J."/>
            <person name="Chae J.C."/>
        </authorList>
    </citation>
    <scope>NUCLEOTIDE SEQUENCE [LARGE SCALE GENOMIC DNA]</scope>
    <source>
        <strain evidence="13 14">AP103</strain>
    </source>
</reference>
<dbReference type="Gene3D" id="2.170.130.10">
    <property type="entry name" value="TonB-dependent receptor, plug domain"/>
    <property type="match status" value="1"/>
</dbReference>
<comment type="caution">
    <text evidence="13">The sequence shown here is derived from an EMBL/GenBank/DDBJ whole genome shotgun (WGS) entry which is preliminary data.</text>
</comment>
<dbReference type="Pfam" id="PF07715">
    <property type="entry name" value="Plug"/>
    <property type="match status" value="1"/>
</dbReference>
<protein>
    <recommendedName>
        <fullName evidence="15">TonB-dependent receptor</fullName>
    </recommendedName>
</protein>
<dbReference type="InterPro" id="IPR036942">
    <property type="entry name" value="Beta-barrel_TonB_sf"/>
</dbReference>
<evidence type="ECO:0000256" key="5">
    <source>
        <dbReference type="ARBA" id="ARBA00023077"/>
    </source>
</evidence>
<keyword evidence="3 8" id="KW-1134">Transmembrane beta strand</keyword>
<evidence type="ECO:0000313" key="14">
    <source>
        <dbReference type="Proteomes" id="UP000003704"/>
    </source>
</evidence>
<dbReference type="STRING" id="1172194.WQQ_19120"/>
<dbReference type="AlphaFoldDB" id="I8TCS1"/>
<evidence type="ECO:0000256" key="10">
    <source>
        <dbReference type="SAM" id="MobiDB-lite"/>
    </source>
</evidence>
<dbReference type="RefSeq" id="WP_007184861.1">
    <property type="nucleotide sequence ID" value="NZ_AKGD01000001.1"/>
</dbReference>
<dbReference type="Gene3D" id="2.40.170.20">
    <property type="entry name" value="TonB-dependent receptor, beta-barrel domain"/>
    <property type="match status" value="1"/>
</dbReference>
<dbReference type="SUPFAM" id="SSF56935">
    <property type="entry name" value="Porins"/>
    <property type="match status" value="1"/>
</dbReference>
<evidence type="ECO:0008006" key="15">
    <source>
        <dbReference type="Google" id="ProtNLM"/>
    </source>
</evidence>
<evidence type="ECO:0000256" key="3">
    <source>
        <dbReference type="ARBA" id="ARBA00022452"/>
    </source>
</evidence>
<dbReference type="PANTHER" id="PTHR30069">
    <property type="entry name" value="TONB-DEPENDENT OUTER MEMBRANE RECEPTOR"/>
    <property type="match status" value="1"/>
</dbReference>
<proteinExistence type="inferred from homology"/>
<dbReference type="InterPro" id="IPR039426">
    <property type="entry name" value="TonB-dep_rcpt-like"/>
</dbReference>
<evidence type="ECO:0000256" key="6">
    <source>
        <dbReference type="ARBA" id="ARBA00023136"/>
    </source>
</evidence>
<dbReference type="InterPro" id="IPR037066">
    <property type="entry name" value="Plug_dom_sf"/>
</dbReference>
<sequence length="725" mass="78146">MTSLALALSWSLPAHTQQAEEDDTAVPTIVVEASPFKRSSEELVQPVDVLSGEALERRRNGTIGDVLADRPGVSNASFGPGVGRPVIRGQGGPRVQILDNGIGTMDASSISADHAVSVDPQNAEQIEIIKGPATLIYGGGASAGLVNVVDDRLPDAVTPGLRAGGNFSYGSNADEKTRSAKLRYGVGPWQFGTQYSLRTAGDFSVPGFATRQHEESEHDHGDDEHDHGHEEADSFNILDNSSLRTESYGASTAFVGSRGMLGAAVTRFETNYGVPGHAHAHEHEHEEGGQEEEAGHSHEGVRIDLEQTRVDLRGKLYAPMRGFEALEARIGVNDYRHKEIEQSGAIGTQFDVTEVEARVQLSHEPIAAWKGVTGLQLSDRDFEAVGAEAFVPPTKTRGVGLFVVEQRPFGTGHQLELGGRVDRLEHEIDGVSNAPFAQRDQGFTTYSLSAGSAFALGEHLHLRLNAQRAQRAPSTEELYAYGPHLATSSFERGDQSLDPETANNIEITIGRDSGRFTWEGSVYYNRINDYVYLQEIDSGLDADGSGTASSDGVADRVDESGQFDAEGELLLVDHRQRNAEFYGAEIQAGYKLLASGPLKLNLRTFGDVVRGEFARGGDLPRITPARAGIGADARIGALTGDISYQRTVRQERTAALETDTPGYDLLSADLGYVLKLGGAQATLYVRGRNLLDEKIRLSTSFLKDVAPLPGRSIFTGLRIDFTPAI</sequence>
<evidence type="ECO:0000259" key="12">
    <source>
        <dbReference type="Pfam" id="PF07715"/>
    </source>
</evidence>
<dbReference type="PATRIC" id="fig|1172194.4.peg.1853"/>
<dbReference type="EMBL" id="AKGD01000001">
    <property type="protein sequence ID" value="EIT71775.1"/>
    <property type="molecule type" value="Genomic_DNA"/>
</dbReference>
<dbReference type="GO" id="GO:0044718">
    <property type="term" value="P:siderophore transmembrane transport"/>
    <property type="evidence" value="ECO:0007669"/>
    <property type="project" value="TreeGrafter"/>
</dbReference>
<gene>
    <name evidence="13" type="ORF">WQQ_19120</name>
</gene>
<accession>I8TCS1</accession>
<feature type="region of interest" description="Disordered" evidence="10">
    <location>
        <begin position="211"/>
        <end position="230"/>
    </location>
</feature>
<feature type="domain" description="TonB-dependent receptor plug" evidence="12">
    <location>
        <begin position="41"/>
        <end position="144"/>
    </location>
</feature>
<keyword evidence="6 8" id="KW-0472">Membrane</keyword>
<dbReference type="Proteomes" id="UP000003704">
    <property type="component" value="Unassembled WGS sequence"/>
</dbReference>
<evidence type="ECO:0000256" key="8">
    <source>
        <dbReference type="PROSITE-ProRule" id="PRU01360"/>
    </source>
</evidence>